<accession>A0A845EYA7</accession>
<feature type="transmembrane region" description="Helical" evidence="1">
    <location>
        <begin position="7"/>
        <end position="27"/>
    </location>
</feature>
<dbReference type="AlphaFoldDB" id="A0A845EYA7"/>
<keyword evidence="1" id="KW-0812">Transmembrane</keyword>
<evidence type="ECO:0000313" key="2">
    <source>
        <dbReference type="EMBL" id="MYL63509.1"/>
    </source>
</evidence>
<keyword evidence="1" id="KW-0472">Membrane</keyword>
<organism evidence="2 3">
    <name type="scientific">Guptibacillus hwajinpoensis</name>
    <dbReference type="NCBI Taxonomy" id="208199"/>
    <lineage>
        <taxon>Bacteria</taxon>
        <taxon>Bacillati</taxon>
        <taxon>Bacillota</taxon>
        <taxon>Bacilli</taxon>
        <taxon>Bacillales</taxon>
        <taxon>Guptibacillaceae</taxon>
        <taxon>Guptibacillus</taxon>
    </lineage>
</organism>
<protein>
    <submittedName>
        <fullName evidence="2">Uncharacterized protein</fullName>
    </submittedName>
</protein>
<dbReference type="Proteomes" id="UP000447833">
    <property type="component" value="Unassembled WGS sequence"/>
</dbReference>
<comment type="caution">
    <text evidence="2">The sequence shown here is derived from an EMBL/GenBank/DDBJ whole genome shotgun (WGS) entry which is preliminary data.</text>
</comment>
<keyword evidence="1" id="KW-1133">Transmembrane helix</keyword>
<name>A0A845EYA7_9BACL</name>
<gene>
    <name evidence="2" type="ORF">GLW07_09105</name>
</gene>
<proteinExistence type="predicted"/>
<sequence length="62" mass="6727">MKMPSRIVLALIGSFLIFAVGLFRLFTETLSSTPLFIAYIFIITGAIGVIANGLRLGKTHNT</sequence>
<evidence type="ECO:0000313" key="3">
    <source>
        <dbReference type="Proteomes" id="UP000447833"/>
    </source>
</evidence>
<reference evidence="2 3" key="1">
    <citation type="submission" date="2019-11" db="EMBL/GenBank/DDBJ databases">
        <title>Genome sequences of 17 halophilic strains isolated from different environments.</title>
        <authorList>
            <person name="Furrow R.E."/>
        </authorList>
    </citation>
    <scope>NUCLEOTIDE SEQUENCE [LARGE SCALE GENOMIC DNA]</scope>
    <source>
        <strain evidence="2 3">22506_14_FS</strain>
    </source>
</reference>
<feature type="transmembrane region" description="Helical" evidence="1">
    <location>
        <begin position="33"/>
        <end position="54"/>
    </location>
</feature>
<evidence type="ECO:0000256" key="1">
    <source>
        <dbReference type="SAM" id="Phobius"/>
    </source>
</evidence>
<dbReference type="EMBL" id="WMEY01000002">
    <property type="protein sequence ID" value="MYL63509.1"/>
    <property type="molecule type" value="Genomic_DNA"/>
</dbReference>